<dbReference type="InterPro" id="IPR000326">
    <property type="entry name" value="PAP2/HPO"/>
</dbReference>
<dbReference type="PANTHER" id="PTHR14969">
    <property type="entry name" value="SPHINGOSINE-1-PHOSPHATE PHOSPHOHYDROLASE"/>
    <property type="match status" value="1"/>
</dbReference>
<feature type="transmembrane region" description="Helical" evidence="1">
    <location>
        <begin position="18"/>
        <end position="37"/>
    </location>
</feature>
<evidence type="ECO:0000259" key="2">
    <source>
        <dbReference type="SMART" id="SM00014"/>
    </source>
</evidence>
<dbReference type="Pfam" id="PF01569">
    <property type="entry name" value="PAP2"/>
    <property type="match status" value="1"/>
</dbReference>
<gene>
    <name evidence="3" type="ORF">AAME72_09560</name>
</gene>
<evidence type="ECO:0000256" key="1">
    <source>
        <dbReference type="SAM" id="Phobius"/>
    </source>
</evidence>
<protein>
    <submittedName>
        <fullName evidence="3">Phosphatase PAP2 family protein</fullName>
    </submittedName>
</protein>
<keyword evidence="1" id="KW-1133">Transmembrane helix</keyword>
<keyword evidence="1" id="KW-0472">Membrane</keyword>
<proteinExistence type="predicted"/>
<evidence type="ECO:0000313" key="3">
    <source>
        <dbReference type="EMBL" id="XBM50100.1"/>
    </source>
</evidence>
<dbReference type="SUPFAM" id="SSF48317">
    <property type="entry name" value="Acid phosphatase/Vanadium-dependent haloperoxidase"/>
    <property type="match status" value="1"/>
</dbReference>
<keyword evidence="1" id="KW-0812">Transmembrane</keyword>
<dbReference type="PANTHER" id="PTHR14969:SF13">
    <property type="entry name" value="AT30094P"/>
    <property type="match status" value="1"/>
</dbReference>
<dbReference type="RefSeq" id="WP_348790010.1">
    <property type="nucleotide sequence ID" value="NZ_CP157390.1"/>
</dbReference>
<dbReference type="Gene3D" id="1.20.144.10">
    <property type="entry name" value="Phosphatidic acid phosphatase type 2/haloperoxidase"/>
    <property type="match status" value="1"/>
</dbReference>
<reference evidence="3" key="1">
    <citation type="submission" date="2024-05" db="EMBL/GenBank/DDBJ databases">
        <title>The Natural Products Discovery Center: Release of the First 8490 Sequenced Strains for Exploring Actinobacteria Biosynthetic Diversity.</title>
        <authorList>
            <person name="Kalkreuter E."/>
            <person name="Kautsar S.A."/>
            <person name="Yang D."/>
            <person name="Bader C.D."/>
            <person name="Teijaro C.N."/>
            <person name="Fluegel L."/>
            <person name="Davis C.M."/>
            <person name="Simpson J.R."/>
            <person name="Lauterbach L."/>
            <person name="Steele A.D."/>
            <person name="Gui C."/>
            <person name="Meng S."/>
            <person name="Li G."/>
            <person name="Viehrig K."/>
            <person name="Ye F."/>
            <person name="Su P."/>
            <person name="Kiefer A.F."/>
            <person name="Nichols A."/>
            <person name="Cepeda A.J."/>
            <person name="Yan W."/>
            <person name="Fan B."/>
            <person name="Jiang Y."/>
            <person name="Adhikari A."/>
            <person name="Zheng C.-J."/>
            <person name="Schuster L."/>
            <person name="Cowan T.M."/>
            <person name="Smanski M.J."/>
            <person name="Chevrette M.G."/>
            <person name="de Carvalho L.P.S."/>
            <person name="Shen B."/>
        </authorList>
    </citation>
    <scope>NUCLEOTIDE SEQUENCE</scope>
    <source>
        <strain evidence="3">NPDC080035</strain>
    </source>
</reference>
<feature type="domain" description="Phosphatidic acid phosphatase type 2/haloperoxidase" evidence="2">
    <location>
        <begin position="96"/>
        <end position="208"/>
    </location>
</feature>
<feature type="transmembrane region" description="Helical" evidence="1">
    <location>
        <begin position="96"/>
        <end position="117"/>
    </location>
</feature>
<feature type="transmembrane region" description="Helical" evidence="1">
    <location>
        <begin position="137"/>
        <end position="160"/>
    </location>
</feature>
<dbReference type="AlphaFoldDB" id="A0AAU7GGU7"/>
<accession>A0AAU7GGU7</accession>
<feature type="transmembrane region" description="Helical" evidence="1">
    <location>
        <begin position="69"/>
        <end position="89"/>
    </location>
</feature>
<feature type="transmembrane region" description="Helical" evidence="1">
    <location>
        <begin position="193"/>
        <end position="211"/>
    </location>
</feature>
<dbReference type="InterPro" id="IPR036938">
    <property type="entry name" value="PAP2/HPO_sf"/>
</dbReference>
<dbReference type="SMART" id="SM00014">
    <property type="entry name" value="acidPPc"/>
    <property type="match status" value="1"/>
</dbReference>
<dbReference type="EMBL" id="CP157390">
    <property type="protein sequence ID" value="XBM50100.1"/>
    <property type="molecule type" value="Genomic_DNA"/>
</dbReference>
<name>A0AAU7GGU7_9MICO</name>
<dbReference type="CDD" id="cd03392">
    <property type="entry name" value="PAP2_like_2"/>
    <property type="match status" value="1"/>
</dbReference>
<feature type="transmembrane region" description="Helical" evidence="1">
    <location>
        <begin position="167"/>
        <end position="187"/>
    </location>
</feature>
<sequence>MTATTASSRRAALPARSILVPFCIILAVVLAGLVIRATPAIGTWDLAVIRAIESARTPFLDAVALADGVLFSPVAALVIVGAISAGLWLRRGPGAAIPFAALGLLPWLGSSVVKDIVQRPRPLSAGLPHHLLTDTGYSFPSGHTSLAVALGLALLLTFGAGRLRTPLIVFAVAAPLVTAFSRVYLGVHNPTDVLASLVYATAAVLLVDALLRLVRRWWSSRAVG</sequence>
<organism evidence="3">
    <name type="scientific">Leifsonia sp. NPDC080035</name>
    <dbReference type="NCBI Taxonomy" id="3143936"/>
    <lineage>
        <taxon>Bacteria</taxon>
        <taxon>Bacillati</taxon>
        <taxon>Actinomycetota</taxon>
        <taxon>Actinomycetes</taxon>
        <taxon>Micrococcales</taxon>
        <taxon>Microbacteriaceae</taxon>
        <taxon>Leifsonia</taxon>
    </lineage>
</organism>